<dbReference type="Proteomes" id="UP001202479">
    <property type="component" value="Unassembled WGS sequence"/>
</dbReference>
<keyword evidence="3 8" id="KW-0812">Transmembrane</keyword>
<evidence type="ECO:0000256" key="2">
    <source>
        <dbReference type="ARBA" id="ARBA00022448"/>
    </source>
</evidence>
<evidence type="ECO:0000256" key="7">
    <source>
        <dbReference type="SAM" id="MobiDB-lite"/>
    </source>
</evidence>
<feature type="transmembrane region" description="Helical" evidence="8">
    <location>
        <begin position="352"/>
        <end position="371"/>
    </location>
</feature>
<feature type="transmembrane region" description="Helical" evidence="8">
    <location>
        <begin position="125"/>
        <end position="143"/>
    </location>
</feature>
<dbReference type="EMBL" id="JAHUZD010000026">
    <property type="protein sequence ID" value="KAI3405916.2"/>
    <property type="molecule type" value="Genomic_DNA"/>
</dbReference>
<feature type="transmembrane region" description="Helical" evidence="8">
    <location>
        <begin position="413"/>
        <end position="432"/>
    </location>
</feature>
<dbReference type="FunFam" id="1.20.1250.20:FF:000064">
    <property type="entry name" value="MFS allantoate transporter"/>
    <property type="match status" value="1"/>
</dbReference>
<gene>
    <name evidence="10" type="ORF">KGF56_001135</name>
</gene>
<dbReference type="GO" id="GO:0016020">
    <property type="term" value="C:membrane"/>
    <property type="evidence" value="ECO:0007669"/>
    <property type="project" value="UniProtKB-SubCell"/>
</dbReference>
<accession>A0AAI9SZ89</accession>
<evidence type="ECO:0000256" key="5">
    <source>
        <dbReference type="ARBA" id="ARBA00023136"/>
    </source>
</evidence>
<organism evidence="10 11">
    <name type="scientific">Candida oxycetoniae</name>
    <dbReference type="NCBI Taxonomy" id="497107"/>
    <lineage>
        <taxon>Eukaryota</taxon>
        <taxon>Fungi</taxon>
        <taxon>Dikarya</taxon>
        <taxon>Ascomycota</taxon>
        <taxon>Saccharomycotina</taxon>
        <taxon>Pichiomycetes</taxon>
        <taxon>Debaryomycetaceae</taxon>
        <taxon>Candida/Lodderomyces clade</taxon>
        <taxon>Candida</taxon>
    </lineage>
</organism>
<evidence type="ECO:0000313" key="11">
    <source>
        <dbReference type="Proteomes" id="UP001202479"/>
    </source>
</evidence>
<evidence type="ECO:0000256" key="6">
    <source>
        <dbReference type="ARBA" id="ARBA00037968"/>
    </source>
</evidence>
<dbReference type="RefSeq" id="XP_049181661.1">
    <property type="nucleotide sequence ID" value="XM_049322226.1"/>
</dbReference>
<evidence type="ECO:0000256" key="1">
    <source>
        <dbReference type="ARBA" id="ARBA00004141"/>
    </source>
</evidence>
<dbReference type="InterPro" id="IPR020846">
    <property type="entry name" value="MFS_dom"/>
</dbReference>
<name>A0AAI9SZ89_9ASCO</name>
<feature type="transmembrane region" description="Helical" evidence="8">
    <location>
        <begin position="289"/>
        <end position="318"/>
    </location>
</feature>
<dbReference type="InterPro" id="IPR011701">
    <property type="entry name" value="MFS"/>
</dbReference>
<dbReference type="AlphaFoldDB" id="A0AAI9SZ89"/>
<feature type="transmembrane region" description="Helical" evidence="8">
    <location>
        <begin position="324"/>
        <end position="345"/>
    </location>
</feature>
<feature type="region of interest" description="Disordered" evidence="7">
    <location>
        <begin position="1"/>
        <end position="20"/>
    </location>
</feature>
<reference evidence="10" key="1">
    <citation type="journal article" date="2022" name="DNA Res.">
        <title>Genome analysis of five recently described species of the CUG-Ser clade uncovers Candida theae as a new hybrid lineage with pathogenic potential in the Candida parapsilosis species complex.</title>
        <authorList>
            <person name="Mixao V."/>
            <person name="Del Olmo V."/>
            <person name="Hegedusova E."/>
            <person name="Saus E."/>
            <person name="Pryszcz L."/>
            <person name="Cillingova A."/>
            <person name="Nosek J."/>
            <person name="Gabaldon T."/>
        </authorList>
    </citation>
    <scope>NUCLEOTIDE SEQUENCE</scope>
    <source>
        <strain evidence="10">CBS 10844</strain>
    </source>
</reference>
<dbReference type="GO" id="GO:0022857">
    <property type="term" value="F:transmembrane transporter activity"/>
    <property type="evidence" value="ECO:0007669"/>
    <property type="project" value="InterPro"/>
</dbReference>
<evidence type="ECO:0000259" key="9">
    <source>
        <dbReference type="PROSITE" id="PS50850"/>
    </source>
</evidence>
<comment type="similarity">
    <text evidence="6">Belongs to the major facilitator superfamily. Allantoate permease family.</text>
</comment>
<protein>
    <recommendedName>
        <fullName evidence="9">Major facilitator superfamily (MFS) profile domain-containing protein</fullName>
    </recommendedName>
</protein>
<dbReference type="PROSITE" id="PS50850">
    <property type="entry name" value="MFS"/>
    <property type="match status" value="1"/>
</dbReference>
<dbReference type="PANTHER" id="PTHR43791:SF40">
    <property type="entry name" value="THIAMINE PATHWAY TRANSPORTER THI73"/>
    <property type="match status" value="1"/>
</dbReference>
<evidence type="ECO:0000256" key="8">
    <source>
        <dbReference type="SAM" id="Phobius"/>
    </source>
</evidence>
<keyword evidence="11" id="KW-1185">Reference proteome</keyword>
<feature type="transmembrane region" description="Helical" evidence="8">
    <location>
        <begin position="187"/>
        <end position="206"/>
    </location>
</feature>
<feature type="transmembrane region" description="Helical" evidence="8">
    <location>
        <begin position="155"/>
        <end position="175"/>
    </location>
</feature>
<keyword evidence="2" id="KW-0813">Transport</keyword>
<dbReference type="Pfam" id="PF07690">
    <property type="entry name" value="MFS_1"/>
    <property type="match status" value="1"/>
</dbReference>
<sequence length="495" mass="54848">MSDKEEAGLKTNSETELEANSEVGLASVGSFDNAFTFVNQHQPSDEIDKARLVRKLDFIILPLLCSIYLLQYLDKLLLNYAAAMGIKRNLVGNEYANLSTIFYAAYIFGEPIVSYCLQKFPLGKTLGIFIIIWGVVVTCHSAASTYASLMVVRTLLGIFESSSAVGLIIISGMFYTKRQQVARMGIWSTMAGVGTIIGGLLSFAFQHVKTTKFQSWQILFLVMGVITILMGIIVTIFLPDNVHTCKFLTDQEKVYILNNVVKVNQTGTKNSKFKKEQIYELLFKDKFTWLYFLLTLCSQIVTGAIGTFSVTITLTFGFDSYESALLQLPVGAITIIIIATATQLASKVGHHTLVTASMFVPTIVGAIVLLISPNRVGNLLSLYLLYSGSCSITLIYAWIGANTAGSSKKFVRSAMIMIAFSVACIIGPQLFQAYSAPHYRPAKIVILITQCLSIPITLLIGWMCKEENEKRKESVTGREFLDLTDIENENFRYIY</sequence>
<feature type="transmembrane region" description="Helical" evidence="8">
    <location>
        <begin position="383"/>
        <end position="401"/>
    </location>
</feature>
<evidence type="ECO:0000256" key="3">
    <source>
        <dbReference type="ARBA" id="ARBA00022692"/>
    </source>
</evidence>
<keyword evidence="5 8" id="KW-0472">Membrane</keyword>
<dbReference type="PANTHER" id="PTHR43791">
    <property type="entry name" value="PERMEASE-RELATED"/>
    <property type="match status" value="1"/>
</dbReference>
<dbReference type="InterPro" id="IPR036259">
    <property type="entry name" value="MFS_trans_sf"/>
</dbReference>
<comment type="subcellular location">
    <subcellularLocation>
        <location evidence="1">Membrane</location>
        <topology evidence="1">Multi-pass membrane protein</topology>
    </subcellularLocation>
</comment>
<dbReference type="SUPFAM" id="SSF103473">
    <property type="entry name" value="MFS general substrate transporter"/>
    <property type="match status" value="1"/>
</dbReference>
<feature type="transmembrane region" description="Helical" evidence="8">
    <location>
        <begin position="56"/>
        <end position="73"/>
    </location>
</feature>
<keyword evidence="4 8" id="KW-1133">Transmembrane helix</keyword>
<feature type="domain" description="Major facilitator superfamily (MFS) profile" evidence="9">
    <location>
        <begin position="60"/>
        <end position="495"/>
    </location>
</feature>
<dbReference type="GeneID" id="73378752"/>
<feature type="transmembrane region" description="Helical" evidence="8">
    <location>
        <begin position="95"/>
        <end position="113"/>
    </location>
</feature>
<evidence type="ECO:0000313" key="10">
    <source>
        <dbReference type="EMBL" id="KAI3405916.2"/>
    </source>
</evidence>
<feature type="transmembrane region" description="Helical" evidence="8">
    <location>
        <begin position="444"/>
        <end position="464"/>
    </location>
</feature>
<dbReference type="Gene3D" id="1.20.1250.20">
    <property type="entry name" value="MFS general substrate transporter like domains"/>
    <property type="match status" value="2"/>
</dbReference>
<feature type="transmembrane region" description="Helical" evidence="8">
    <location>
        <begin position="218"/>
        <end position="238"/>
    </location>
</feature>
<comment type="caution">
    <text evidence="10">The sequence shown here is derived from an EMBL/GenBank/DDBJ whole genome shotgun (WGS) entry which is preliminary data.</text>
</comment>
<evidence type="ECO:0000256" key="4">
    <source>
        <dbReference type="ARBA" id="ARBA00022989"/>
    </source>
</evidence>
<proteinExistence type="inferred from homology"/>